<proteinExistence type="predicted"/>
<dbReference type="EMBL" id="CM007905">
    <property type="protein sequence ID" value="OTF92756.1"/>
    <property type="molecule type" value="Genomic_DNA"/>
</dbReference>
<gene>
    <name evidence="4" type="ORF">HannXRQ_Chr16g0525371</name>
</gene>
<dbReference type="Gene3D" id="3.80.10.10">
    <property type="entry name" value="Ribonuclease Inhibitor"/>
    <property type="match status" value="1"/>
</dbReference>
<evidence type="ECO:0000313" key="4">
    <source>
        <dbReference type="EMBL" id="OTF92756.1"/>
    </source>
</evidence>
<evidence type="ECO:0000256" key="2">
    <source>
        <dbReference type="ARBA" id="ARBA00022614"/>
    </source>
</evidence>
<dbReference type="STRING" id="4232.A0A251S3P2"/>
<name>A0A251S3P2_HELAN</name>
<sequence>MKIPVQSRHALIISGNLEANNFSGTVPSDLGRLINLHTLILSSNRLTGTLPASLAELSNLKDLIIDNNLSGSIPNFIENWRQLNKLTNWDGAFGTDSFIHFFLNLTNVRTCELSGPTQRFPPLDNVVGLLTLM</sequence>
<dbReference type="AlphaFoldDB" id="A0A251S3P2"/>
<dbReference type="PANTHER" id="PTHR48006">
    <property type="entry name" value="LEUCINE-RICH REPEAT-CONTAINING PROTEIN DDB_G0281931-RELATED"/>
    <property type="match status" value="1"/>
</dbReference>
<dbReference type="FunFam" id="3.80.10.10:FF:000383">
    <property type="entry name" value="Leucine-rich repeat receptor protein kinase EMS1"/>
    <property type="match status" value="1"/>
</dbReference>
<evidence type="ECO:0000313" key="5">
    <source>
        <dbReference type="Proteomes" id="UP000215914"/>
    </source>
</evidence>
<dbReference type="InterPro" id="IPR032675">
    <property type="entry name" value="LRR_dom_sf"/>
</dbReference>
<accession>A0A251S3P2</accession>
<dbReference type="InParanoid" id="A0A251S3P2"/>
<reference evidence="5" key="1">
    <citation type="journal article" date="2017" name="Nature">
        <title>The sunflower genome provides insights into oil metabolism, flowering and Asterid evolution.</title>
        <authorList>
            <person name="Badouin H."/>
            <person name="Gouzy J."/>
            <person name="Grassa C.J."/>
            <person name="Murat F."/>
            <person name="Staton S.E."/>
            <person name="Cottret L."/>
            <person name="Lelandais-Briere C."/>
            <person name="Owens G.L."/>
            <person name="Carrere S."/>
            <person name="Mayjonade B."/>
            <person name="Legrand L."/>
            <person name="Gill N."/>
            <person name="Kane N.C."/>
            <person name="Bowers J.E."/>
            <person name="Hubner S."/>
            <person name="Bellec A."/>
            <person name="Berard A."/>
            <person name="Berges H."/>
            <person name="Blanchet N."/>
            <person name="Boniface M.C."/>
            <person name="Brunel D."/>
            <person name="Catrice O."/>
            <person name="Chaidir N."/>
            <person name="Claudel C."/>
            <person name="Donnadieu C."/>
            <person name="Faraut T."/>
            <person name="Fievet G."/>
            <person name="Helmstetter N."/>
            <person name="King M."/>
            <person name="Knapp S.J."/>
            <person name="Lai Z."/>
            <person name="Le Paslier M.C."/>
            <person name="Lippi Y."/>
            <person name="Lorenzon L."/>
            <person name="Mandel J.R."/>
            <person name="Marage G."/>
            <person name="Marchand G."/>
            <person name="Marquand E."/>
            <person name="Bret-Mestries E."/>
            <person name="Morien E."/>
            <person name="Nambeesan S."/>
            <person name="Nguyen T."/>
            <person name="Pegot-Espagnet P."/>
            <person name="Pouilly N."/>
            <person name="Raftis F."/>
            <person name="Sallet E."/>
            <person name="Schiex T."/>
            <person name="Thomas J."/>
            <person name="Vandecasteele C."/>
            <person name="Vares D."/>
            <person name="Vear F."/>
            <person name="Vautrin S."/>
            <person name="Crespi M."/>
            <person name="Mangin B."/>
            <person name="Burke J.M."/>
            <person name="Salse J."/>
            <person name="Munos S."/>
            <person name="Vincourt P."/>
            <person name="Rieseberg L.H."/>
            <person name="Langlade N.B."/>
        </authorList>
    </citation>
    <scope>NUCLEOTIDE SEQUENCE [LARGE SCALE GENOMIC DNA]</scope>
    <source>
        <strain evidence="5">cv. SF193</strain>
    </source>
</reference>
<keyword evidence="3" id="KW-0677">Repeat</keyword>
<dbReference type="InterPro" id="IPR001611">
    <property type="entry name" value="Leu-rich_rpt"/>
</dbReference>
<organism evidence="4 5">
    <name type="scientific">Helianthus annuus</name>
    <name type="common">Common sunflower</name>
    <dbReference type="NCBI Taxonomy" id="4232"/>
    <lineage>
        <taxon>Eukaryota</taxon>
        <taxon>Viridiplantae</taxon>
        <taxon>Streptophyta</taxon>
        <taxon>Embryophyta</taxon>
        <taxon>Tracheophyta</taxon>
        <taxon>Spermatophyta</taxon>
        <taxon>Magnoliopsida</taxon>
        <taxon>eudicotyledons</taxon>
        <taxon>Gunneridae</taxon>
        <taxon>Pentapetalae</taxon>
        <taxon>asterids</taxon>
        <taxon>campanulids</taxon>
        <taxon>Asterales</taxon>
        <taxon>Asteraceae</taxon>
        <taxon>Asteroideae</taxon>
        <taxon>Heliantheae alliance</taxon>
        <taxon>Heliantheae</taxon>
        <taxon>Helianthus</taxon>
    </lineage>
</organism>
<dbReference type="SUPFAM" id="SSF52058">
    <property type="entry name" value="L domain-like"/>
    <property type="match status" value="1"/>
</dbReference>
<dbReference type="Proteomes" id="UP000215914">
    <property type="component" value="Chromosome 16"/>
</dbReference>
<comment type="subcellular location">
    <subcellularLocation>
        <location evidence="1">Membrane</location>
        <topology evidence="1">Single-pass type I membrane protein</topology>
    </subcellularLocation>
</comment>
<dbReference type="Pfam" id="PF00560">
    <property type="entry name" value="LRR_1"/>
    <property type="match status" value="1"/>
</dbReference>
<keyword evidence="2" id="KW-0433">Leucine-rich repeat</keyword>
<protein>
    <submittedName>
        <fullName evidence="4">Putative leucine-rich repeat domain, L domain-like protein</fullName>
    </submittedName>
</protein>
<evidence type="ECO:0000256" key="1">
    <source>
        <dbReference type="ARBA" id="ARBA00004479"/>
    </source>
</evidence>
<dbReference type="GO" id="GO:0016020">
    <property type="term" value="C:membrane"/>
    <property type="evidence" value="ECO:0007669"/>
    <property type="project" value="UniProtKB-SubCell"/>
</dbReference>
<dbReference type="PANTHER" id="PTHR48006:SF72">
    <property type="entry name" value="LRR RECEPTOR-LIKE SERINE_THREONINE-PROTEIN KINASE RFK1-RELATED"/>
    <property type="match status" value="1"/>
</dbReference>
<evidence type="ECO:0000256" key="3">
    <source>
        <dbReference type="ARBA" id="ARBA00022737"/>
    </source>
</evidence>
<keyword evidence="5" id="KW-1185">Reference proteome</keyword>
<dbReference type="InterPro" id="IPR051824">
    <property type="entry name" value="LRR_Rcpt-Like_S/T_Kinase"/>
</dbReference>